<evidence type="ECO:0000313" key="2">
    <source>
        <dbReference type="EMBL" id="MFC5907071.1"/>
    </source>
</evidence>
<keyword evidence="3" id="KW-1185">Reference proteome</keyword>
<evidence type="ECO:0000259" key="1">
    <source>
        <dbReference type="Pfam" id="PF21686"/>
    </source>
</evidence>
<name>A0ABW1G1X4_9ACTN</name>
<reference evidence="3" key="1">
    <citation type="journal article" date="2019" name="Int. J. Syst. Evol. Microbiol.">
        <title>The Global Catalogue of Microorganisms (GCM) 10K type strain sequencing project: providing services to taxonomists for standard genome sequencing and annotation.</title>
        <authorList>
            <consortium name="The Broad Institute Genomics Platform"/>
            <consortium name="The Broad Institute Genome Sequencing Center for Infectious Disease"/>
            <person name="Wu L."/>
            <person name="Ma J."/>
        </authorList>
    </citation>
    <scope>NUCLEOTIDE SEQUENCE [LARGE SCALE GENOMIC DNA]</scope>
    <source>
        <strain evidence="3">JCM 4816</strain>
    </source>
</reference>
<comment type="caution">
    <text evidence="2">The sequence shown here is derived from an EMBL/GenBank/DDBJ whole genome shotgun (WGS) entry which is preliminary data.</text>
</comment>
<dbReference type="Proteomes" id="UP001596174">
    <property type="component" value="Unassembled WGS sequence"/>
</dbReference>
<dbReference type="PANTHER" id="PTHR42705">
    <property type="entry name" value="BIFUNCTIONAL NON-HOMOLOGOUS END JOINING PROTEIN LIGD"/>
    <property type="match status" value="1"/>
</dbReference>
<dbReference type="PANTHER" id="PTHR42705:SF2">
    <property type="entry name" value="BIFUNCTIONAL NON-HOMOLOGOUS END JOINING PROTEIN LIGD"/>
    <property type="match status" value="1"/>
</dbReference>
<evidence type="ECO:0000313" key="3">
    <source>
        <dbReference type="Proteomes" id="UP001596174"/>
    </source>
</evidence>
<proteinExistence type="predicted"/>
<dbReference type="Pfam" id="PF21686">
    <property type="entry name" value="LigD_Prim-Pol"/>
    <property type="match status" value="1"/>
</dbReference>
<dbReference type="NCBIfam" id="TIGR02778">
    <property type="entry name" value="ligD_pol"/>
    <property type="match status" value="1"/>
</dbReference>
<gene>
    <name evidence="2" type="primary">ligD</name>
    <name evidence="2" type="ORF">ACFP3V_07550</name>
</gene>
<dbReference type="EMBL" id="JBHSQJ010000023">
    <property type="protein sequence ID" value="MFC5907071.1"/>
    <property type="molecule type" value="Genomic_DNA"/>
</dbReference>
<feature type="domain" description="DNA ligase D polymerase" evidence="1">
    <location>
        <begin position="28"/>
        <end position="283"/>
    </location>
</feature>
<sequence>MPERITVEVDGRRLTLSHLDKPLWPEFTKGEALDYYARVADALLPHTRNRAASFVRFPEGVAGERFYAKNPPGGTPPWVRRVDVPSKSEGTKAHVSVDDRPSLMALANLYCLEIHVPQWNGTDGAELHDRLVVDLDPGEGADLTDCCRVALLIREALAADGLDCVPVTSGSKGLHLYAPLLPSPAEAVLDYARRMAERLAIAHPKQVVARMTKALRPGKVFVDWSQNNTAKTTSTPYTLRATSPAPGVSTPVTWDEVAACTDPAQLAFGPDEVLDRIAASGDLALDLLDPTAATVIPVD</sequence>
<dbReference type="Gene3D" id="3.90.920.10">
    <property type="entry name" value="DNA primase, PRIM domain"/>
    <property type="match status" value="1"/>
</dbReference>
<protein>
    <submittedName>
        <fullName evidence="2">Non-homologous end-joining DNA ligase</fullName>
        <ecNumber evidence="2">6.5.1.1</ecNumber>
    </submittedName>
</protein>
<dbReference type="InterPro" id="IPR014145">
    <property type="entry name" value="LigD_pol_dom"/>
</dbReference>
<organism evidence="2 3">
    <name type="scientific">Streptacidiphilus monticola</name>
    <dbReference type="NCBI Taxonomy" id="2161674"/>
    <lineage>
        <taxon>Bacteria</taxon>
        <taxon>Bacillati</taxon>
        <taxon>Actinomycetota</taxon>
        <taxon>Actinomycetes</taxon>
        <taxon>Kitasatosporales</taxon>
        <taxon>Streptomycetaceae</taxon>
        <taxon>Streptacidiphilus</taxon>
    </lineage>
</organism>
<keyword evidence="2" id="KW-0436">Ligase</keyword>
<dbReference type="RefSeq" id="WP_380581112.1">
    <property type="nucleotide sequence ID" value="NZ_JBHSQJ010000023.1"/>
</dbReference>
<dbReference type="GO" id="GO:0003910">
    <property type="term" value="F:DNA ligase (ATP) activity"/>
    <property type="evidence" value="ECO:0007669"/>
    <property type="project" value="UniProtKB-EC"/>
</dbReference>
<dbReference type="InterPro" id="IPR052171">
    <property type="entry name" value="NHEJ_LigD"/>
</dbReference>
<accession>A0ABW1G1X4</accession>
<dbReference type="EC" id="6.5.1.1" evidence="2"/>